<dbReference type="AlphaFoldDB" id="V5G5B4"/>
<dbReference type="Pfam" id="PF00651">
    <property type="entry name" value="BTB"/>
    <property type="match status" value="2"/>
</dbReference>
<reference evidence="3" key="1">
    <citation type="journal article" date="2014" name="Genome Announc.">
        <title>Draft genome sequence of the formaldehyde-resistant fungus Byssochlamys spectabilis No. 5 (anamorph Paecilomyces variotii No. 5) (NBRC109023).</title>
        <authorList>
            <person name="Oka T."/>
            <person name="Ekino K."/>
            <person name="Fukuda K."/>
            <person name="Nomura Y."/>
        </authorList>
    </citation>
    <scope>NUCLEOTIDE SEQUENCE [LARGE SCALE GENOMIC DNA]</scope>
    <source>
        <strain evidence="3">No. 5 / NBRC 109023</strain>
    </source>
</reference>
<dbReference type="PROSITE" id="PS50097">
    <property type="entry name" value="BTB"/>
    <property type="match status" value="2"/>
</dbReference>
<evidence type="ECO:0000313" key="2">
    <source>
        <dbReference type="EMBL" id="GAD99658.1"/>
    </source>
</evidence>
<dbReference type="PANTHER" id="PTHR47843:SF5">
    <property type="entry name" value="BTB_POZ DOMAIN PROTEIN"/>
    <property type="match status" value="1"/>
</dbReference>
<dbReference type="Gene3D" id="3.30.710.10">
    <property type="entry name" value="Potassium Channel Kv1.1, Chain A"/>
    <property type="match status" value="2"/>
</dbReference>
<feature type="domain" description="BTB" evidence="1">
    <location>
        <begin position="351"/>
        <end position="421"/>
    </location>
</feature>
<accession>V5G5B4</accession>
<dbReference type="SUPFAM" id="SSF54695">
    <property type="entry name" value="POZ domain"/>
    <property type="match status" value="2"/>
</dbReference>
<feature type="domain" description="BTB" evidence="1">
    <location>
        <begin position="37"/>
        <end position="103"/>
    </location>
</feature>
<dbReference type="HOGENOM" id="CLU_497811_0_0_1"/>
<keyword evidence="3" id="KW-1185">Reference proteome</keyword>
<name>V5G5B4_BYSSN</name>
<dbReference type="Proteomes" id="UP000018001">
    <property type="component" value="Unassembled WGS sequence"/>
</dbReference>
<comment type="caution">
    <text evidence="2">The sequence shown here is derived from an EMBL/GenBank/DDBJ whole genome shotgun (WGS) entry which is preliminary data.</text>
</comment>
<dbReference type="CDD" id="cd18186">
    <property type="entry name" value="BTB_POZ_ZBTB_KLHL-like"/>
    <property type="match status" value="1"/>
</dbReference>
<dbReference type="InterPro" id="IPR011333">
    <property type="entry name" value="SKP1/BTB/POZ_sf"/>
</dbReference>
<protein>
    <recommendedName>
        <fullName evidence="1">BTB domain-containing protein</fullName>
    </recommendedName>
</protein>
<evidence type="ECO:0000259" key="1">
    <source>
        <dbReference type="PROSITE" id="PS50097"/>
    </source>
</evidence>
<organism evidence="2 3">
    <name type="scientific">Byssochlamys spectabilis (strain No. 5 / NBRC 109023)</name>
    <name type="common">Paecilomyces variotii</name>
    <dbReference type="NCBI Taxonomy" id="1356009"/>
    <lineage>
        <taxon>Eukaryota</taxon>
        <taxon>Fungi</taxon>
        <taxon>Dikarya</taxon>
        <taxon>Ascomycota</taxon>
        <taxon>Pezizomycotina</taxon>
        <taxon>Eurotiomycetes</taxon>
        <taxon>Eurotiomycetidae</taxon>
        <taxon>Eurotiales</taxon>
        <taxon>Thermoascaceae</taxon>
        <taxon>Paecilomyces</taxon>
    </lineage>
</organism>
<dbReference type="PANTHER" id="PTHR47843">
    <property type="entry name" value="BTB DOMAIN-CONTAINING PROTEIN-RELATED"/>
    <property type="match status" value="1"/>
</dbReference>
<dbReference type="InParanoid" id="V5G5B4"/>
<dbReference type="OrthoDB" id="4526841at2759"/>
<gene>
    <name evidence="2" type="ORF">PVAR5_8380</name>
</gene>
<dbReference type="EMBL" id="BAUL01000310">
    <property type="protein sequence ID" value="GAD99658.1"/>
    <property type="molecule type" value="Genomic_DNA"/>
</dbReference>
<proteinExistence type="predicted"/>
<sequence length="547" mass="62054">MPPKRRHSSPEPETTVVAPRRDFWDTFKNYYDSSTDSDITLYLGVDRAPFPGHRFILRARCFHARLKEFKWDGKYVLYFDDHPVGILKLMLQYIYTGDYNIDLGTRDAQAEFGSIVDPLKIHSMVSCAGSTYEYDVEGLQDICLAKLKDCILTNWNVQSFFHGIRVVFNDPEFDHPELCPVVIEAALEHAQELRQNSEFLALMDTIPEFTKALAKKMLSKRVLAGGPSTKDCSNNGWAATSEDCSWDSGSQSCVKDEPVTSAGVSCKRCTYSDISASTGMQTSQWNDDPFEETPTHVGDCWTADDFKVPKAEASTAMPGRVNVESQESWDAPEGEDFQDGFKYLWDDKTTSDVILCSNDGHTLVHAHWLFINMRTNAFVDFESDKYKTYKGVKDLVNTSLDEQTLYRVVQYIYEGDYDAHASEYYEEDIFEIHALVYKAAQEYQIRGLTKVCVDKFRDLCTKRWNCDSFCKAAEIIYSVVVNEGSTKDIMKEGVLQEAIVRGAELCNRPRFQAILQDKDKAIAGDLVLKVLSKNSDSWAEEGCGCSW</sequence>
<dbReference type="InterPro" id="IPR000210">
    <property type="entry name" value="BTB/POZ_dom"/>
</dbReference>
<evidence type="ECO:0000313" key="3">
    <source>
        <dbReference type="Proteomes" id="UP000018001"/>
    </source>
</evidence>